<evidence type="ECO:0000313" key="2">
    <source>
        <dbReference type="EMBL" id="MBC9826316.1"/>
    </source>
</evidence>
<reference evidence="2 3" key="1">
    <citation type="journal article" date="2020" name="Microorganisms">
        <title>New Insight into Antimicrobial Compounds from Food and Marine-Sourced Carnobacterium Species through Phenotype and Genome Analyses.</title>
        <authorList>
            <person name="Begrem S."/>
            <person name="Ivaniuk F."/>
            <person name="Gigout-Chevalier F."/>
            <person name="Kolypczuk L."/>
            <person name="Bonnetot S."/>
            <person name="Leroi F."/>
            <person name="Grovel O."/>
            <person name="Delbarre-Ladrat C."/>
            <person name="Passerini D."/>
        </authorList>
    </citation>
    <scope>NUCLEOTIDE SEQUENCE [LARGE SCALE GENOMIC DNA]</scope>
    <source>
        <strain evidence="2 3">MIP2551</strain>
    </source>
</reference>
<feature type="compositionally biased region" description="Basic and acidic residues" evidence="1">
    <location>
        <begin position="72"/>
        <end position="84"/>
    </location>
</feature>
<evidence type="ECO:0000313" key="3">
    <source>
        <dbReference type="Proteomes" id="UP000638836"/>
    </source>
</evidence>
<proteinExistence type="predicted"/>
<dbReference type="Proteomes" id="UP000638836">
    <property type="component" value="Unassembled WGS sequence"/>
</dbReference>
<feature type="region of interest" description="Disordered" evidence="1">
    <location>
        <begin position="60"/>
        <end position="100"/>
    </location>
</feature>
<organism evidence="2 3">
    <name type="scientific">Carnobacterium inhibens</name>
    <dbReference type="NCBI Taxonomy" id="147709"/>
    <lineage>
        <taxon>Bacteria</taxon>
        <taxon>Bacillati</taxon>
        <taxon>Bacillota</taxon>
        <taxon>Bacilli</taxon>
        <taxon>Lactobacillales</taxon>
        <taxon>Carnobacteriaceae</taxon>
        <taxon>Carnobacterium</taxon>
    </lineage>
</organism>
<gene>
    <name evidence="2" type="ORF">GLO26_11025</name>
</gene>
<dbReference type="RefSeq" id="WP_034536794.1">
    <property type="nucleotide sequence ID" value="NZ_JAMAYM010000002.1"/>
</dbReference>
<comment type="caution">
    <text evidence="2">The sequence shown here is derived from an EMBL/GenBank/DDBJ whole genome shotgun (WGS) entry which is preliminary data.</text>
</comment>
<protein>
    <submittedName>
        <fullName evidence="2">Uncharacterized protein</fullName>
    </submittedName>
</protein>
<dbReference type="EMBL" id="WNJQ01000016">
    <property type="protein sequence ID" value="MBC9826316.1"/>
    <property type="molecule type" value="Genomic_DNA"/>
</dbReference>
<keyword evidence="3" id="KW-1185">Reference proteome</keyword>
<accession>A0ABR7TGM8</accession>
<sequence>MDKCEVFLSNGKSILVTCSTEQLLNKVTDKDGELLENLVLIEEESGASCYLNPNQIVTVSVSQSESEQDTNNSKEESEGEHTEENLDAIQNLSKDIGNME</sequence>
<name>A0ABR7TGM8_9LACT</name>
<evidence type="ECO:0000256" key="1">
    <source>
        <dbReference type="SAM" id="MobiDB-lite"/>
    </source>
</evidence>